<dbReference type="PRINTS" id="PR00503">
    <property type="entry name" value="BROMODOMAIN"/>
</dbReference>
<dbReference type="InterPro" id="IPR028941">
    <property type="entry name" value="WHIM2_dom"/>
</dbReference>
<keyword evidence="10 14" id="KW-0539">Nucleus</keyword>
<keyword evidence="6" id="KW-0805">Transcription regulation</keyword>
<feature type="coiled-coil region" evidence="15">
    <location>
        <begin position="784"/>
        <end position="825"/>
    </location>
</feature>
<feature type="compositionally biased region" description="Basic and acidic residues" evidence="16">
    <location>
        <begin position="1446"/>
        <end position="1460"/>
    </location>
</feature>
<dbReference type="SMART" id="SM00249">
    <property type="entry name" value="PHD"/>
    <property type="match status" value="2"/>
</dbReference>
<feature type="domain" description="Bromo" evidence="17">
    <location>
        <begin position="1534"/>
        <end position="1607"/>
    </location>
</feature>
<dbReference type="Pfam" id="PF15613">
    <property type="entry name" value="WSD"/>
    <property type="match status" value="1"/>
</dbReference>
<comment type="subcellular location">
    <subcellularLocation>
        <location evidence="1 14">Nucleus</location>
    </subcellularLocation>
</comment>
<dbReference type="InterPro" id="IPR011011">
    <property type="entry name" value="Znf_FYVE_PHD"/>
</dbReference>
<feature type="compositionally biased region" description="Acidic residues" evidence="16">
    <location>
        <begin position="1135"/>
        <end position="1153"/>
    </location>
</feature>
<dbReference type="SUPFAM" id="SSF57903">
    <property type="entry name" value="FYVE/PHD zinc finger"/>
    <property type="match status" value="2"/>
</dbReference>
<evidence type="ECO:0000256" key="6">
    <source>
        <dbReference type="ARBA" id="ARBA00023015"/>
    </source>
</evidence>
<evidence type="ECO:0000256" key="14">
    <source>
        <dbReference type="PROSITE-ProRule" id="PRU00475"/>
    </source>
</evidence>
<evidence type="ECO:0000256" key="2">
    <source>
        <dbReference type="ARBA" id="ARBA00022553"/>
    </source>
</evidence>
<organism evidence="20">
    <name type="scientific">Schistocephalus solidus</name>
    <name type="common">Tapeworm</name>
    <dbReference type="NCBI Taxonomy" id="70667"/>
    <lineage>
        <taxon>Eukaryota</taxon>
        <taxon>Metazoa</taxon>
        <taxon>Spiralia</taxon>
        <taxon>Lophotrochozoa</taxon>
        <taxon>Platyhelminthes</taxon>
        <taxon>Cestoda</taxon>
        <taxon>Eucestoda</taxon>
        <taxon>Diphyllobothriidea</taxon>
        <taxon>Diphyllobothriidae</taxon>
        <taxon>Schistocephalus</taxon>
    </lineage>
</organism>
<evidence type="ECO:0000256" key="3">
    <source>
        <dbReference type="ARBA" id="ARBA00022723"/>
    </source>
</evidence>
<evidence type="ECO:0000256" key="1">
    <source>
        <dbReference type="ARBA" id="ARBA00004123"/>
    </source>
</evidence>
<feature type="region of interest" description="Disordered" evidence="16">
    <location>
        <begin position="1105"/>
        <end position="1158"/>
    </location>
</feature>
<feature type="domain" description="PHD-type" evidence="18">
    <location>
        <begin position="1209"/>
        <end position="1259"/>
    </location>
</feature>
<reference evidence="20" key="1">
    <citation type="submission" date="2016-01" db="EMBL/GenBank/DDBJ databases">
        <title>Reference transcriptome for the parasite Schistocephalus solidus: insights into the molecular evolution of parasitism.</title>
        <authorList>
            <person name="Hebert F.O."/>
            <person name="Grambauer S."/>
            <person name="Barber I."/>
            <person name="Landry C.R."/>
            <person name="Aubin-Horth N."/>
        </authorList>
    </citation>
    <scope>NUCLEOTIDE SEQUENCE</scope>
</reference>
<evidence type="ECO:0000256" key="11">
    <source>
        <dbReference type="ARBA" id="ARBA00068253"/>
    </source>
</evidence>
<accession>A0A0X3PUN4</accession>
<feature type="region of interest" description="Disordered" evidence="16">
    <location>
        <begin position="1439"/>
        <end position="1523"/>
    </location>
</feature>
<evidence type="ECO:0000259" key="18">
    <source>
        <dbReference type="PROSITE" id="PS50016"/>
    </source>
</evidence>
<dbReference type="PANTHER" id="PTHR46802">
    <property type="entry name" value="TYROSINE-PROTEIN KINASE BAZ1B"/>
    <property type="match status" value="1"/>
</dbReference>
<dbReference type="PROSITE" id="PS50014">
    <property type="entry name" value="BROMODOMAIN_2"/>
    <property type="match status" value="1"/>
</dbReference>
<dbReference type="InterPro" id="IPR019786">
    <property type="entry name" value="Zinc_finger_PHD-type_CS"/>
</dbReference>
<keyword evidence="3" id="KW-0479">Metal-binding</keyword>
<feature type="region of interest" description="Disordered" evidence="16">
    <location>
        <begin position="751"/>
        <end position="774"/>
    </location>
</feature>
<dbReference type="GO" id="GO:0042393">
    <property type="term" value="F:histone binding"/>
    <property type="evidence" value="ECO:0007669"/>
    <property type="project" value="TreeGrafter"/>
</dbReference>
<dbReference type="InterPro" id="IPR047174">
    <property type="entry name" value="BAZ1B"/>
</dbReference>
<feature type="compositionally biased region" description="Low complexity" evidence="16">
    <location>
        <begin position="1285"/>
        <end position="1294"/>
    </location>
</feature>
<dbReference type="EMBL" id="GEEE01007781">
    <property type="protein sequence ID" value="JAP55444.1"/>
    <property type="molecule type" value="Transcribed_RNA"/>
</dbReference>
<evidence type="ECO:0000256" key="5">
    <source>
        <dbReference type="ARBA" id="ARBA00022833"/>
    </source>
</evidence>
<dbReference type="InterPro" id="IPR001965">
    <property type="entry name" value="Znf_PHD"/>
</dbReference>
<dbReference type="Gene3D" id="1.20.920.10">
    <property type="entry name" value="Bromodomain-like"/>
    <property type="match status" value="1"/>
</dbReference>
<dbReference type="GO" id="GO:0140801">
    <property type="term" value="F:histone H2AXY142 kinase activity"/>
    <property type="evidence" value="ECO:0007669"/>
    <property type="project" value="InterPro"/>
</dbReference>
<evidence type="ECO:0000256" key="16">
    <source>
        <dbReference type="SAM" id="MobiDB-lite"/>
    </source>
</evidence>
<dbReference type="Gene3D" id="3.30.40.10">
    <property type="entry name" value="Zinc/RING finger domain, C3HC4 (zinc finger)"/>
    <property type="match status" value="2"/>
</dbReference>
<evidence type="ECO:0000256" key="8">
    <source>
        <dbReference type="ARBA" id="ARBA00023117"/>
    </source>
</evidence>
<proteinExistence type="predicted"/>
<evidence type="ECO:0000256" key="10">
    <source>
        <dbReference type="ARBA" id="ARBA00023242"/>
    </source>
</evidence>
<dbReference type="Pfam" id="PF10537">
    <property type="entry name" value="WAC_Acf1_DNA_bd"/>
    <property type="match status" value="1"/>
</dbReference>
<feature type="compositionally biased region" description="Polar residues" evidence="16">
    <location>
        <begin position="1509"/>
        <end position="1520"/>
    </location>
</feature>
<dbReference type="InterPro" id="IPR013136">
    <property type="entry name" value="WSTF_Acf1_Cbp146"/>
</dbReference>
<evidence type="ECO:0000256" key="4">
    <source>
        <dbReference type="ARBA" id="ARBA00022771"/>
    </source>
</evidence>
<keyword evidence="2" id="KW-0597">Phosphoprotein</keyword>
<keyword evidence="7 15" id="KW-0175">Coiled coil</keyword>
<evidence type="ECO:0000256" key="7">
    <source>
        <dbReference type="ARBA" id="ARBA00023054"/>
    </source>
</evidence>
<dbReference type="InterPro" id="IPR019787">
    <property type="entry name" value="Znf_PHD-finger"/>
</dbReference>
<feature type="compositionally biased region" description="Low complexity" evidence="16">
    <location>
        <begin position="1303"/>
        <end position="1312"/>
    </location>
</feature>
<evidence type="ECO:0000256" key="15">
    <source>
        <dbReference type="SAM" id="Coils"/>
    </source>
</evidence>
<protein>
    <recommendedName>
        <fullName evidence="11">Bromodomain adjacent to zinc finger domain protein 1A</fullName>
    </recommendedName>
</protein>
<feature type="region of interest" description="Disordered" evidence="16">
    <location>
        <begin position="307"/>
        <end position="347"/>
    </location>
</feature>
<dbReference type="Pfam" id="PF00439">
    <property type="entry name" value="Bromodomain"/>
    <property type="match status" value="1"/>
</dbReference>
<gene>
    <name evidence="20" type="ORF">TR120406</name>
</gene>
<dbReference type="InterPro" id="IPR013083">
    <property type="entry name" value="Znf_RING/FYVE/PHD"/>
</dbReference>
<dbReference type="InterPro" id="IPR036427">
    <property type="entry name" value="Bromodomain-like_sf"/>
</dbReference>
<feature type="non-terminal residue" evidence="20">
    <location>
        <position position="1"/>
    </location>
</feature>
<dbReference type="Pfam" id="PF00628">
    <property type="entry name" value="PHD"/>
    <property type="match status" value="2"/>
</dbReference>
<dbReference type="GO" id="GO:0006974">
    <property type="term" value="P:DNA damage response"/>
    <property type="evidence" value="ECO:0007669"/>
    <property type="project" value="TreeGrafter"/>
</dbReference>
<evidence type="ECO:0000256" key="9">
    <source>
        <dbReference type="ARBA" id="ARBA00023163"/>
    </source>
</evidence>
<dbReference type="SUPFAM" id="SSF47370">
    <property type="entry name" value="Bromodomain"/>
    <property type="match status" value="1"/>
</dbReference>
<feature type="domain" description="WAC" evidence="19">
    <location>
        <begin position="44"/>
        <end position="152"/>
    </location>
</feature>
<feature type="region of interest" description="Disordered" evidence="16">
    <location>
        <begin position="1257"/>
        <end position="1353"/>
    </location>
</feature>
<keyword evidence="8 12" id="KW-0103">Bromodomain</keyword>
<keyword evidence="5" id="KW-0862">Zinc</keyword>
<evidence type="ECO:0000259" key="19">
    <source>
        <dbReference type="PROSITE" id="PS51136"/>
    </source>
</evidence>
<sequence length="1636" mass="182423">EGPVSLGACPIFWHLPMPLLGNKLHVLNATVKKAKKNPEEEQVTTNFVVPETREICSSKEELDRKNVIYDAKVWTCRVTGRLNLTHKEATKSEQASINILKKAIQPHFRTAILEVVHLNNLALEPLVNSCWTKLQEQFLIGEPVLLKVDASKPIHATIIEVDYTVEEPEVIDLCNENSSPTQSDKENNAGVKRLPIPKKNYSYSVKLVSDEPVVVKHVPSRSIQRLHRPPSKDHVRMFIRSNAMRYGPASSGPWIVDPSALRRYCSHVKSNQDPIDRKKLRKLSETYEERYFARIMNERSRCSQQVEENGVKRSPQMAKVKNSVSQDGVSKSESVVPSKKKMSDALPRKKMKQATLSFCKPIDLTRDETPEKSEPVISKKPVLPLTAKRLLRALKNNVEGAALTLHLSRCAKLLTDEQIACLPEDAQKRVFERRSLIEHKNMLSKMTPEEREAYFRDLRQKKREEERRLVDETVAADQPLPEPCPFPIPSGLSDLQFGRVLSLTEFIYSYQSLLTEGAQSASDSVQASRMKQLVSDLCSDHTDSDKEFNSDDEEEAALTSIDASLPRASIRGLRRLSLANVLSAVSACEMSAAGYRCLTRPMSALLRIILRDRTLANLKELGINVSKLPVTPYTAPEFLRLLLVRELSHGFTSARDRALTILRSVGLPAKDESEVDSKVPMPGTVSLVNQLSSFDIFALDPEHKILLLELLVERLLDVDSIDDYMHSTDRKATNAYNKRIAAERNRRKLLPNLQTKKEIGGEDTGAETNSDADMDDLASVVKRRRQLAAQAASEREHKEALERERRELEAQLLAENKAVARATQEYYAAALEARIARRITPLGVDRENRRYWHFFCAPHMLFLEAGCADDENSQKSKASLTVSDALPGSVTHVDKASTSPPTSPRRNSNQMAALELVQLLGSASNSRWFIFDQSEQLDHLHDSLMNRGYREGPLKKELSQNGVLNTVKELLEGINSMQKCKPAPEELSPKSGKGSAVDLVTAKCRGDAKAILANVLLKNVYETEIHLRDGGLGGVPDFPSWVSAVLAVQSRYGLVFSLTGDTVTTAKSEHCSDVHGSDLQALSEILIEVGDNVLRRYLNVPKLKEHTKARRKGEENDGGDENVTIPWGQTCNSDAIDEEDESSNNNEDEEDDSTANLTEFDRLKAREADVEVWINTWRDQVRAASTISRLNLLHACLDACIVWEKSVENARCRICRRKKDDEKLLLCDGCNQGFHLYCLRPPLKSIPRGDWFCVSCKPPSHSSAQSRREQRETGKLRAVRNRNASSDTSENGENNSDEEGEEISSTSSQEESSYSDDDVAPESWVTRQAKKGTGGSTGSSAHKNLPRSASASNMLNNNDTTCLVCNRDCGELISCSSCPNSFHLQCHNPIVRPAQTRTLWLCSVCRFSGSKAGSSAIAQALRPRGSSRSSRRLSYLRLHRMSAGDPIKRPHPGSDNERSATTEANGSVASCDDDEDQDSDASGPGRCLRRSSRYSNSNTREPPTKRMRSSNAAASPSSVGPTEPTCAEIVAAVCRNRHAWPFREPVDPTQVPDYYDIIVDPIDLSMIQKRLSEGRYDGLRSHALLAADLGKMFYNAELYNSADSDVWVAGSQLENFVQSLFRKCSPPNLYGRDKLN</sequence>
<dbReference type="FunFam" id="3.30.40.10:FF:000300">
    <property type="entry name" value="Bromodomain adjacent to zinc finger domain protein 1A"/>
    <property type="match status" value="1"/>
</dbReference>
<dbReference type="SMART" id="SM00297">
    <property type="entry name" value="BROMO"/>
    <property type="match status" value="1"/>
</dbReference>
<dbReference type="GO" id="GO:0090535">
    <property type="term" value="C:WICH complex"/>
    <property type="evidence" value="ECO:0007669"/>
    <property type="project" value="InterPro"/>
</dbReference>
<dbReference type="PROSITE" id="PS01359">
    <property type="entry name" value="ZF_PHD_1"/>
    <property type="match status" value="2"/>
</dbReference>
<dbReference type="InterPro" id="IPR001487">
    <property type="entry name" value="Bromodomain"/>
</dbReference>
<evidence type="ECO:0000256" key="13">
    <source>
        <dbReference type="PROSITE-ProRule" id="PRU00146"/>
    </source>
</evidence>
<evidence type="ECO:0000259" key="17">
    <source>
        <dbReference type="PROSITE" id="PS50014"/>
    </source>
</evidence>
<dbReference type="GO" id="GO:0008270">
    <property type="term" value="F:zinc ion binding"/>
    <property type="evidence" value="ECO:0007669"/>
    <property type="project" value="UniProtKB-KW"/>
</dbReference>
<feature type="compositionally biased region" description="Low complexity" evidence="16">
    <location>
        <begin position="897"/>
        <end position="908"/>
    </location>
</feature>
<dbReference type="PROSITE" id="PS51136">
    <property type="entry name" value="WAC"/>
    <property type="match status" value="1"/>
</dbReference>
<feature type="compositionally biased region" description="Basic and acidic residues" evidence="16">
    <location>
        <begin position="1266"/>
        <end position="1275"/>
    </location>
</feature>
<keyword evidence="9" id="KW-0804">Transcription</keyword>
<dbReference type="PROSITE" id="PS50016">
    <property type="entry name" value="ZF_PHD_2"/>
    <property type="match status" value="2"/>
</dbReference>
<evidence type="ECO:0000256" key="12">
    <source>
        <dbReference type="PROSITE-ProRule" id="PRU00035"/>
    </source>
</evidence>
<dbReference type="PANTHER" id="PTHR46802:SF1">
    <property type="entry name" value="TYROSINE-PROTEIN KINASE BAZ1B"/>
    <property type="match status" value="1"/>
</dbReference>
<name>A0A0X3PUN4_SCHSO</name>
<feature type="domain" description="PHD-type" evidence="18">
    <location>
        <begin position="1359"/>
        <end position="1408"/>
    </location>
</feature>
<keyword evidence="4 13" id="KW-0863">Zinc-finger</keyword>
<feature type="region of interest" description="Disordered" evidence="16">
    <location>
        <begin position="889"/>
        <end position="908"/>
    </location>
</feature>
<evidence type="ECO:0000313" key="20">
    <source>
        <dbReference type="EMBL" id="JAP55444.1"/>
    </source>
</evidence>